<dbReference type="GO" id="GO:0003688">
    <property type="term" value="F:DNA replication origin binding"/>
    <property type="evidence" value="ECO:0007669"/>
    <property type="project" value="TreeGrafter"/>
</dbReference>
<dbReference type="InterPro" id="IPR003874">
    <property type="entry name" value="CDC45"/>
</dbReference>
<dbReference type="GO" id="GO:0003682">
    <property type="term" value="F:chromatin binding"/>
    <property type="evidence" value="ECO:0007669"/>
    <property type="project" value="TreeGrafter"/>
</dbReference>
<dbReference type="GO" id="GO:1902977">
    <property type="term" value="P:mitotic DNA replication preinitiation complex assembly"/>
    <property type="evidence" value="ECO:0007669"/>
    <property type="project" value="TreeGrafter"/>
</dbReference>
<keyword evidence="7" id="KW-1185">Reference proteome</keyword>
<evidence type="ECO:0000313" key="6">
    <source>
        <dbReference type="EnsemblMetazoa" id="CJA00058.1"/>
    </source>
</evidence>
<evidence type="ECO:0000256" key="2">
    <source>
        <dbReference type="ARBA" id="ARBA00010727"/>
    </source>
</evidence>
<proteinExistence type="inferred from homology"/>
<dbReference type="PANTHER" id="PTHR10507">
    <property type="entry name" value="CDC45-RELATED PROTEIN"/>
    <property type="match status" value="1"/>
</dbReference>
<comment type="similarity">
    <text evidence="2">Belongs to the CDC45 family.</text>
</comment>
<organism evidence="6 7">
    <name type="scientific">Caenorhabditis japonica</name>
    <dbReference type="NCBI Taxonomy" id="281687"/>
    <lineage>
        <taxon>Eukaryota</taxon>
        <taxon>Metazoa</taxon>
        <taxon>Ecdysozoa</taxon>
        <taxon>Nematoda</taxon>
        <taxon>Chromadorea</taxon>
        <taxon>Rhabditida</taxon>
        <taxon>Rhabditina</taxon>
        <taxon>Rhabditomorpha</taxon>
        <taxon>Rhabditoidea</taxon>
        <taxon>Rhabditidae</taxon>
        <taxon>Peloderinae</taxon>
        <taxon>Caenorhabditis</taxon>
    </lineage>
</organism>
<keyword evidence="3" id="KW-0235">DNA replication</keyword>
<evidence type="ECO:0000256" key="4">
    <source>
        <dbReference type="ARBA" id="ARBA00023242"/>
    </source>
</evidence>
<dbReference type="GO" id="GO:0000727">
    <property type="term" value="P:double-strand break repair via break-induced replication"/>
    <property type="evidence" value="ECO:0007669"/>
    <property type="project" value="TreeGrafter"/>
</dbReference>
<keyword evidence="4" id="KW-0539">Nucleus</keyword>
<name>A0A8R1HJ66_CAEJA</name>
<dbReference type="GO" id="GO:0031261">
    <property type="term" value="C:DNA replication preinitiation complex"/>
    <property type="evidence" value="ECO:0007669"/>
    <property type="project" value="TreeGrafter"/>
</dbReference>
<comment type="subcellular location">
    <subcellularLocation>
        <location evidence="1">Nucleus</location>
    </subcellularLocation>
</comment>
<dbReference type="Proteomes" id="UP000005237">
    <property type="component" value="Unassembled WGS sequence"/>
</dbReference>
<evidence type="ECO:0000256" key="5">
    <source>
        <dbReference type="ARBA" id="ARBA00023306"/>
    </source>
</evidence>
<evidence type="ECO:0000256" key="1">
    <source>
        <dbReference type="ARBA" id="ARBA00004123"/>
    </source>
</evidence>
<dbReference type="AlphaFoldDB" id="A0A8R1HJ66"/>
<evidence type="ECO:0000313" key="7">
    <source>
        <dbReference type="Proteomes" id="UP000005237"/>
    </source>
</evidence>
<dbReference type="GO" id="GO:0003697">
    <property type="term" value="F:single-stranded DNA binding"/>
    <property type="evidence" value="ECO:0007669"/>
    <property type="project" value="TreeGrafter"/>
</dbReference>
<dbReference type="PANTHER" id="PTHR10507:SF0">
    <property type="entry name" value="CELL DIVISION CONTROL PROTEIN 45 HOMOLOG"/>
    <property type="match status" value="1"/>
</dbReference>
<dbReference type="Pfam" id="PF02724">
    <property type="entry name" value="CDC45"/>
    <property type="match status" value="1"/>
</dbReference>
<sequence>MPKNIINQGRVDDLLHITFATELPLSLYSHWDLYSSMMVNDYFSIKTKNWTQKGEINTRHLLTELGITLHETKQKFESLATDQRNNVVVTLEKEMDSSFATFFGTLGYCGKLSAYDVAQAVTLRMEMPKSETVMNRFRAGQKILESSITGNRLNRINLANTFTNICQRTLQVIWKTVAAAINQSEIIPNGPYYLYSCTRPIGGNFLAFGAQKCTAISRNIKIEPQTCKSLPLG</sequence>
<reference evidence="6" key="2">
    <citation type="submission" date="2022-06" db="UniProtKB">
        <authorList>
            <consortium name="EnsemblMetazoa"/>
        </authorList>
    </citation>
    <scope>IDENTIFICATION</scope>
    <source>
        <strain evidence="6">DF5081</strain>
    </source>
</reference>
<keyword evidence="5" id="KW-0131">Cell cycle</keyword>
<dbReference type="EnsemblMetazoa" id="CJA00058.1">
    <property type="protein sequence ID" value="CJA00058.1"/>
    <property type="gene ID" value="WBGene00119262"/>
</dbReference>
<dbReference type="GO" id="GO:0006270">
    <property type="term" value="P:DNA replication initiation"/>
    <property type="evidence" value="ECO:0007669"/>
    <property type="project" value="InterPro"/>
</dbReference>
<accession>A0A8R1HJ66</accession>
<reference evidence="7" key="1">
    <citation type="submission" date="2010-08" db="EMBL/GenBank/DDBJ databases">
        <authorList>
            <consortium name="Caenorhabditis japonica Sequencing Consortium"/>
            <person name="Wilson R.K."/>
        </authorList>
    </citation>
    <scope>NUCLEOTIDE SEQUENCE [LARGE SCALE GENOMIC DNA]</scope>
    <source>
        <strain evidence="7">DF5081</strain>
    </source>
</reference>
<protein>
    <submittedName>
        <fullName evidence="6">Uncharacterized protein</fullName>
    </submittedName>
</protein>
<evidence type="ECO:0000256" key="3">
    <source>
        <dbReference type="ARBA" id="ARBA00022705"/>
    </source>
</evidence>